<proteinExistence type="predicted"/>
<name>A0AA39IKW9_9BILA</name>
<keyword evidence="3 7" id="KW-0812">Transmembrane</keyword>
<sequence length="134" mass="14819">MEVMTSNIITLVAHTSVIFCVFWNKDEHVASSVPPDSENEEILQQLDASLTVNLTLSIVLIAIETFFTLRHIPSKVMGTITLVCHALACLFLLKVVVDVHPVSHLWMLTSLSSGVPVTLHLASFALSFNKNRFC</sequence>
<dbReference type="PANTHER" id="PTHR34341">
    <property type="entry name" value="TRANSMEMBRANE PROTEIN 107"/>
    <property type="match status" value="1"/>
</dbReference>
<evidence type="ECO:0000256" key="3">
    <source>
        <dbReference type="ARBA" id="ARBA00022692"/>
    </source>
</evidence>
<dbReference type="GO" id="GO:1905515">
    <property type="term" value="P:non-motile cilium assembly"/>
    <property type="evidence" value="ECO:0007669"/>
    <property type="project" value="TreeGrafter"/>
</dbReference>
<comment type="caution">
    <text evidence="8">The sequence shown here is derived from an EMBL/GenBank/DDBJ whole genome shotgun (WGS) entry which is preliminary data.</text>
</comment>
<keyword evidence="4" id="KW-0970">Cilium biogenesis/degradation</keyword>
<protein>
    <recommendedName>
        <fullName evidence="2">Transmembrane protein 107</fullName>
    </recommendedName>
</protein>
<evidence type="ECO:0000256" key="1">
    <source>
        <dbReference type="ARBA" id="ARBA00004141"/>
    </source>
</evidence>
<dbReference type="AlphaFoldDB" id="A0AA39IKW9"/>
<feature type="transmembrane region" description="Helical" evidence="7">
    <location>
        <begin position="76"/>
        <end position="93"/>
    </location>
</feature>
<keyword evidence="6 7" id="KW-0472">Membrane</keyword>
<dbReference type="InterPro" id="IPR029248">
    <property type="entry name" value="TMEM107"/>
</dbReference>
<keyword evidence="5 7" id="KW-1133">Transmembrane helix</keyword>
<evidence type="ECO:0000256" key="7">
    <source>
        <dbReference type="SAM" id="Phobius"/>
    </source>
</evidence>
<accession>A0AA39IKW9</accession>
<dbReference type="GO" id="GO:1904491">
    <property type="term" value="P:protein localization to ciliary transition zone"/>
    <property type="evidence" value="ECO:0007669"/>
    <property type="project" value="TreeGrafter"/>
</dbReference>
<evidence type="ECO:0000256" key="5">
    <source>
        <dbReference type="ARBA" id="ARBA00022989"/>
    </source>
</evidence>
<gene>
    <name evidence="8" type="ORF">QR680_009592</name>
</gene>
<evidence type="ECO:0000256" key="6">
    <source>
        <dbReference type="ARBA" id="ARBA00023136"/>
    </source>
</evidence>
<dbReference type="GO" id="GO:0016020">
    <property type="term" value="C:membrane"/>
    <property type="evidence" value="ECO:0007669"/>
    <property type="project" value="UniProtKB-SubCell"/>
</dbReference>
<dbReference type="GO" id="GO:0036038">
    <property type="term" value="C:MKS complex"/>
    <property type="evidence" value="ECO:0007669"/>
    <property type="project" value="TreeGrafter"/>
</dbReference>
<comment type="subcellular location">
    <subcellularLocation>
        <location evidence="1">Membrane</location>
        <topology evidence="1">Multi-pass membrane protein</topology>
    </subcellularLocation>
</comment>
<evidence type="ECO:0000313" key="8">
    <source>
        <dbReference type="EMBL" id="KAK0426216.1"/>
    </source>
</evidence>
<organism evidence="8 9">
    <name type="scientific">Steinernema hermaphroditum</name>
    <dbReference type="NCBI Taxonomy" id="289476"/>
    <lineage>
        <taxon>Eukaryota</taxon>
        <taxon>Metazoa</taxon>
        <taxon>Ecdysozoa</taxon>
        <taxon>Nematoda</taxon>
        <taxon>Chromadorea</taxon>
        <taxon>Rhabditida</taxon>
        <taxon>Tylenchina</taxon>
        <taxon>Panagrolaimomorpha</taxon>
        <taxon>Strongyloidoidea</taxon>
        <taxon>Steinernematidae</taxon>
        <taxon>Steinernema</taxon>
    </lineage>
</organism>
<evidence type="ECO:0000256" key="2">
    <source>
        <dbReference type="ARBA" id="ARBA00015652"/>
    </source>
</evidence>
<dbReference type="EMBL" id="JAUCMV010000001">
    <property type="protein sequence ID" value="KAK0426216.1"/>
    <property type="molecule type" value="Genomic_DNA"/>
</dbReference>
<keyword evidence="9" id="KW-1185">Reference proteome</keyword>
<dbReference type="Proteomes" id="UP001175271">
    <property type="component" value="Unassembled WGS sequence"/>
</dbReference>
<reference evidence="8" key="1">
    <citation type="submission" date="2023-06" db="EMBL/GenBank/DDBJ databases">
        <title>Genomic analysis of the entomopathogenic nematode Steinernema hermaphroditum.</title>
        <authorList>
            <person name="Schwarz E.M."/>
            <person name="Heppert J.K."/>
            <person name="Baniya A."/>
            <person name="Schwartz H.T."/>
            <person name="Tan C.-H."/>
            <person name="Antoshechkin I."/>
            <person name="Sternberg P.W."/>
            <person name="Goodrich-Blair H."/>
            <person name="Dillman A.R."/>
        </authorList>
    </citation>
    <scope>NUCLEOTIDE SEQUENCE</scope>
    <source>
        <strain evidence="8">PS9179</strain>
        <tissue evidence="8">Whole animal</tissue>
    </source>
</reference>
<dbReference type="PANTHER" id="PTHR34341:SF1">
    <property type="entry name" value="TRANSMEMBRANE PROTEIN 107"/>
    <property type="match status" value="1"/>
</dbReference>
<evidence type="ECO:0000313" key="9">
    <source>
        <dbReference type="Proteomes" id="UP001175271"/>
    </source>
</evidence>
<dbReference type="Pfam" id="PF14995">
    <property type="entry name" value="TMEM107"/>
    <property type="match status" value="1"/>
</dbReference>
<feature type="transmembrane region" description="Helical" evidence="7">
    <location>
        <begin position="105"/>
        <end position="128"/>
    </location>
</feature>
<evidence type="ECO:0000256" key="4">
    <source>
        <dbReference type="ARBA" id="ARBA00022794"/>
    </source>
</evidence>